<dbReference type="InterPro" id="IPR011051">
    <property type="entry name" value="RmlC_Cupin_sf"/>
</dbReference>
<dbReference type="AlphaFoldDB" id="A0A6B8KJQ4"/>
<name>A0A6B8KJQ4_9HYPH</name>
<dbReference type="EMBL" id="CP046052">
    <property type="protein sequence ID" value="QGM47932.1"/>
    <property type="molecule type" value="Genomic_DNA"/>
</dbReference>
<keyword evidence="2" id="KW-1185">Reference proteome</keyword>
<dbReference type="OrthoDB" id="7059163at2"/>
<reference evidence="1 2" key="1">
    <citation type="submission" date="2019-11" db="EMBL/GenBank/DDBJ databases">
        <title>The genome sequence of Methylocystis heyeri.</title>
        <authorList>
            <person name="Oshkin I.Y."/>
            <person name="Miroshnikov K."/>
            <person name="Dedysh S.N."/>
        </authorList>
    </citation>
    <scope>NUCLEOTIDE SEQUENCE [LARGE SCALE GENOMIC DNA]</scope>
    <source>
        <strain evidence="1 2">H2</strain>
    </source>
</reference>
<dbReference type="SUPFAM" id="SSF51182">
    <property type="entry name" value="RmlC-like cupins"/>
    <property type="match status" value="1"/>
</dbReference>
<protein>
    <submittedName>
        <fullName evidence="1">Uncharacterized protein</fullName>
    </submittedName>
</protein>
<organism evidence="1 2">
    <name type="scientific">Methylocystis heyeri</name>
    <dbReference type="NCBI Taxonomy" id="391905"/>
    <lineage>
        <taxon>Bacteria</taxon>
        <taxon>Pseudomonadati</taxon>
        <taxon>Pseudomonadota</taxon>
        <taxon>Alphaproteobacteria</taxon>
        <taxon>Hyphomicrobiales</taxon>
        <taxon>Methylocystaceae</taxon>
        <taxon>Methylocystis</taxon>
    </lineage>
</organism>
<proteinExistence type="predicted"/>
<evidence type="ECO:0000313" key="2">
    <source>
        <dbReference type="Proteomes" id="UP000309061"/>
    </source>
</evidence>
<accession>A0A6B8KJQ4</accession>
<evidence type="ECO:0000313" key="1">
    <source>
        <dbReference type="EMBL" id="QGM47932.1"/>
    </source>
</evidence>
<dbReference type="Proteomes" id="UP000309061">
    <property type="component" value="Chromosome"/>
</dbReference>
<dbReference type="Gene3D" id="2.60.120.10">
    <property type="entry name" value="Jelly Rolls"/>
    <property type="match status" value="1"/>
</dbReference>
<dbReference type="InterPro" id="IPR014710">
    <property type="entry name" value="RmlC-like_jellyroll"/>
</dbReference>
<sequence length="171" mass="17909">MVELTDSEREILLIGRDLMGRLLSSEDWLPAAFSASGPRSGRQFQVYSDGLERFCVASTVLAGGAGLTVAQPAVFELMGVVSGSISRTAGAGEGRLLRPGMIEALGSGRTDSINLFNPDTDRPAIAIHVYGGGISQLARCEFGAGGAKTGWANGEGDPPYDIFSIQTEIKS</sequence>
<dbReference type="KEGG" id="mhey:H2LOC_003215"/>
<gene>
    <name evidence="1" type="ORF">H2LOC_003215</name>
</gene>